<keyword evidence="6" id="KW-1185">Reference proteome</keyword>
<organism evidence="5 6">
    <name type="scientific">Alkaliphilus flagellatus</name>
    <dbReference type="NCBI Taxonomy" id="2841507"/>
    <lineage>
        <taxon>Bacteria</taxon>
        <taxon>Bacillati</taxon>
        <taxon>Bacillota</taxon>
        <taxon>Clostridia</taxon>
        <taxon>Peptostreptococcales</taxon>
        <taxon>Natronincolaceae</taxon>
        <taxon>Alkaliphilus</taxon>
    </lineage>
</organism>
<dbReference type="EMBL" id="JAHLQK010000006">
    <property type="protein sequence ID" value="MBU5677704.1"/>
    <property type="molecule type" value="Genomic_DNA"/>
</dbReference>
<name>A0ABS6G6C0_9FIRM</name>
<dbReference type="Pfam" id="PF00905">
    <property type="entry name" value="Transpeptidase"/>
    <property type="match status" value="3"/>
</dbReference>
<keyword evidence="2" id="KW-0812">Transmembrane</keyword>
<feature type="domain" description="Penicillin-binding protein transpeptidase" evidence="3">
    <location>
        <begin position="870"/>
        <end position="911"/>
    </location>
</feature>
<dbReference type="InterPro" id="IPR050515">
    <property type="entry name" value="Beta-lactam/transpept"/>
</dbReference>
<evidence type="ECO:0000259" key="3">
    <source>
        <dbReference type="Pfam" id="PF00905"/>
    </source>
</evidence>
<protein>
    <submittedName>
        <fullName evidence="5">Penicillin-binding protein</fullName>
    </submittedName>
</protein>
<dbReference type="Proteomes" id="UP000779508">
    <property type="component" value="Unassembled WGS sequence"/>
</dbReference>
<dbReference type="InterPro" id="IPR001460">
    <property type="entry name" value="PCN-bd_Tpept"/>
</dbReference>
<evidence type="ECO:0000256" key="2">
    <source>
        <dbReference type="SAM" id="Phobius"/>
    </source>
</evidence>
<comment type="caution">
    <text evidence="5">The sequence shown here is derived from an EMBL/GenBank/DDBJ whole genome shotgun (WGS) entry which is preliminary data.</text>
</comment>
<keyword evidence="2" id="KW-1133">Transmembrane helix</keyword>
<feature type="domain" description="Penicillin-binding protein transpeptidase" evidence="3">
    <location>
        <begin position="421"/>
        <end position="598"/>
    </location>
</feature>
<proteinExistence type="inferred from homology"/>
<dbReference type="PANTHER" id="PTHR30627:SF2">
    <property type="entry name" value="PEPTIDOGLYCAN D,D-TRANSPEPTIDASE MRDA"/>
    <property type="match status" value="1"/>
</dbReference>
<feature type="domain" description="Penicillin-binding protein dimerisation" evidence="4">
    <location>
        <begin position="53"/>
        <end position="358"/>
    </location>
</feature>
<dbReference type="PANTHER" id="PTHR30627">
    <property type="entry name" value="PEPTIDOGLYCAN D,D-TRANSPEPTIDASE"/>
    <property type="match status" value="1"/>
</dbReference>
<dbReference type="Pfam" id="PF03717">
    <property type="entry name" value="PBP_dimer"/>
    <property type="match status" value="1"/>
</dbReference>
<dbReference type="InterPro" id="IPR005311">
    <property type="entry name" value="PBP_dimer"/>
</dbReference>
<sequence length="934" mass="106022">MFLKKFKDRYNVIILIFTIIVAIIILRLATLMIVKGQDYREEAENRIFKNIPLSAPRGEIRDKYGRLLAGNRPSFTVQIMRNEVDSNKINQVSLDLVNILEKNDDKYTDEFPIVITETGEYTFTYDIDLASWKETYGLVGVKDGEEAFKILKERYGIEVEDPYEAQLKLLEIPDLTVPISIKEATRWRYTDELKKEDWLKSYGFKDLDISAIDAFNKIKKNYEIPDDYSFEDARKIMVIRQQIRSSGYLQYNPVKIAQDISPRSVAQIEENILDLPGISVVIESIRYYPEGELAAHLIGSLGKIAQQHEIDKYIKELKYLPGDIIGKTGLEHKFEEVLKGQDGYQKVIVDSRGRLVEVLERKDPIPGDTLYLSMDINLQKRTEEVLEEVLKAIQTGGTYETKWGKSNFLGTSGIRANAKSGAVVVTDVKTGDVLALASYPSYDPNLFATGISTADWQSLMPENERDLLAPRPLLNMALSTAVQPGSTFKMLVGLAGLEQGLSPNYKILDKGYIKVGGHSFGNWLWNQNRRTMGYQNLAEAIRDSNNYYFYSLANGYDYGAGKPLPIKMSPEILIDYTKRFGLNDRTGIEIDIPREKSGGVPSIERKLTTVKAMLNNYLNRQMKLEDLDPNKVTPNADNLETIIQEIVSWADENPSRGTVEKRMIELGVKKEKASIYTDVAKYNYFNQAKWSVADTMNFSIGQGEHSYTPIQMANFMAMLANDGYKYKVSVVDKIKSIENGNIEEYPTELIERIKLNDYNNLNEIRRGMHEVTATGSVRSHFNNFPVDVAAKTGTAQKSGKIPPVDEVEYLKTHLSKFGVSLQQVEARMLELKSKNKDSAKYMDDAFVMREAIKQLNPKIRDKDIDQFKPNYDNYTWFTGFAPYDNPQIAISILIPQGGSGGYGAPIFREIVAEYMGLNATDDNENLNIENRLLK</sequence>
<evidence type="ECO:0000259" key="4">
    <source>
        <dbReference type="Pfam" id="PF03717"/>
    </source>
</evidence>
<reference evidence="5 6" key="1">
    <citation type="submission" date="2021-06" db="EMBL/GenBank/DDBJ databases">
        <authorList>
            <person name="Sun Q."/>
            <person name="Li D."/>
        </authorList>
    </citation>
    <scope>NUCLEOTIDE SEQUENCE [LARGE SCALE GENOMIC DNA]</scope>
    <source>
        <strain evidence="5 6">MSJ-5</strain>
    </source>
</reference>
<gene>
    <name evidence="5" type="ORF">KQI88_14885</name>
</gene>
<feature type="domain" description="Penicillin-binding protein transpeptidase" evidence="3">
    <location>
        <begin position="686"/>
        <end position="800"/>
    </location>
</feature>
<keyword evidence="2" id="KW-0472">Membrane</keyword>
<feature type="transmembrane region" description="Helical" evidence="2">
    <location>
        <begin position="12"/>
        <end position="34"/>
    </location>
</feature>
<evidence type="ECO:0000313" key="6">
    <source>
        <dbReference type="Proteomes" id="UP000779508"/>
    </source>
</evidence>
<dbReference type="RefSeq" id="WP_216418650.1">
    <property type="nucleotide sequence ID" value="NZ_JAHLQK010000006.1"/>
</dbReference>
<comment type="similarity">
    <text evidence="1">Belongs to the transpeptidase family.</text>
</comment>
<evidence type="ECO:0000256" key="1">
    <source>
        <dbReference type="ARBA" id="ARBA00007171"/>
    </source>
</evidence>
<accession>A0ABS6G6C0</accession>
<evidence type="ECO:0000313" key="5">
    <source>
        <dbReference type="EMBL" id="MBU5677704.1"/>
    </source>
</evidence>